<evidence type="ECO:0000313" key="1">
    <source>
        <dbReference type="EMBL" id="KKL69419.1"/>
    </source>
</evidence>
<reference evidence="1" key="1">
    <citation type="journal article" date="2015" name="Nature">
        <title>Complex archaea that bridge the gap between prokaryotes and eukaryotes.</title>
        <authorList>
            <person name="Spang A."/>
            <person name="Saw J.H."/>
            <person name="Jorgensen S.L."/>
            <person name="Zaremba-Niedzwiedzka K."/>
            <person name="Martijn J."/>
            <person name="Lind A.E."/>
            <person name="van Eijk R."/>
            <person name="Schleper C."/>
            <person name="Guy L."/>
            <person name="Ettema T.J."/>
        </authorList>
    </citation>
    <scope>NUCLEOTIDE SEQUENCE</scope>
</reference>
<dbReference type="EMBL" id="LAZR01026215">
    <property type="protein sequence ID" value="KKL69419.1"/>
    <property type="molecule type" value="Genomic_DNA"/>
</dbReference>
<feature type="non-terminal residue" evidence="1">
    <location>
        <position position="54"/>
    </location>
</feature>
<dbReference type="AlphaFoldDB" id="A0A0F9E607"/>
<gene>
    <name evidence="1" type="ORF">LCGC14_2115160</name>
</gene>
<organism evidence="1">
    <name type="scientific">marine sediment metagenome</name>
    <dbReference type="NCBI Taxonomy" id="412755"/>
    <lineage>
        <taxon>unclassified sequences</taxon>
        <taxon>metagenomes</taxon>
        <taxon>ecological metagenomes</taxon>
    </lineage>
</organism>
<name>A0A0F9E607_9ZZZZ</name>
<accession>A0A0F9E607</accession>
<comment type="caution">
    <text evidence="1">The sequence shown here is derived from an EMBL/GenBank/DDBJ whole genome shotgun (WGS) entry which is preliminary data.</text>
</comment>
<proteinExistence type="predicted"/>
<protein>
    <submittedName>
        <fullName evidence="1">Uncharacterized protein</fullName>
    </submittedName>
</protein>
<sequence length="54" mass="6331">MEIILKRYLSLNRVLFSSSHTKSEVINEMARVSNEDRKISDVEGFKKALFKRES</sequence>